<dbReference type="GO" id="GO:0000162">
    <property type="term" value="P:L-tryptophan biosynthetic process"/>
    <property type="evidence" value="ECO:0007669"/>
    <property type="project" value="TreeGrafter"/>
</dbReference>
<dbReference type="SUPFAM" id="SSF52540">
    <property type="entry name" value="P-loop containing nucleoside triphosphate hydrolases"/>
    <property type="match status" value="1"/>
</dbReference>
<dbReference type="Gene3D" id="3.60.120.10">
    <property type="entry name" value="Anthranilate synthase"/>
    <property type="match status" value="1"/>
</dbReference>
<dbReference type="GO" id="GO:0008153">
    <property type="term" value="P:4-aminobenzoate biosynthetic process"/>
    <property type="evidence" value="ECO:0007669"/>
    <property type="project" value="TreeGrafter"/>
</dbReference>
<dbReference type="PRINTS" id="PR00095">
    <property type="entry name" value="ANTSNTHASEI"/>
</dbReference>
<evidence type="ECO:0000313" key="3">
    <source>
        <dbReference type="EMBL" id="QCY47979.1"/>
    </source>
</evidence>
<dbReference type="AlphaFoldDB" id="A0A5B7WVM5"/>
<evidence type="ECO:0000259" key="1">
    <source>
        <dbReference type="Pfam" id="PF00425"/>
    </source>
</evidence>
<dbReference type="InterPro" id="IPR019999">
    <property type="entry name" value="Anth_synth_I-like"/>
</dbReference>
<dbReference type="Pfam" id="PF00425">
    <property type="entry name" value="Chorismate_bind"/>
    <property type="match status" value="1"/>
</dbReference>
<dbReference type="InterPro" id="IPR015890">
    <property type="entry name" value="Chorismate_C"/>
</dbReference>
<dbReference type="Gene3D" id="3.40.50.300">
    <property type="entry name" value="P-loop containing nucleotide triphosphate hydrolases"/>
    <property type="match status" value="1"/>
</dbReference>
<evidence type="ECO:0000313" key="4">
    <source>
        <dbReference type="Proteomes" id="UP000307000"/>
    </source>
</evidence>
<dbReference type="Pfam" id="PF04715">
    <property type="entry name" value="Anth_synt_I_N"/>
    <property type="match status" value="1"/>
</dbReference>
<proteinExistence type="predicted"/>
<feature type="domain" description="Chorismate-utilising enzyme C-terminal" evidence="1">
    <location>
        <begin position="402"/>
        <end position="663"/>
    </location>
</feature>
<dbReference type="EMBL" id="CP034412">
    <property type="protein sequence ID" value="QCY47979.1"/>
    <property type="molecule type" value="Genomic_DNA"/>
</dbReference>
<dbReference type="InterPro" id="IPR005801">
    <property type="entry name" value="ADC_synthase"/>
</dbReference>
<dbReference type="PANTHER" id="PTHR11236:SF18">
    <property type="entry name" value="AMINODEOXYCHORISMATE SYNTHASE"/>
    <property type="match status" value="1"/>
</dbReference>
<feature type="domain" description="Anthranilate synthase component I N-terminal" evidence="2">
    <location>
        <begin position="215"/>
        <end position="364"/>
    </location>
</feature>
<protein>
    <submittedName>
        <fullName evidence="3">Aminodeoxychorismate synthase component 1</fullName>
    </submittedName>
</protein>
<gene>
    <name evidence="3" type="primary">pabB</name>
    <name evidence="3" type="ORF">GcLGCM259_2270</name>
</gene>
<sequence>METVKPLIIALDGRSGAGKSSLAAALAAAWGPERVSILHLEDLYYGWDSLQETCTRYAVLLRRIRAGQPVSWPRWDWQANAPAAEHIHFTPSEIVLVEGVGALCAEAVPEIDLGIWLQAGATVRRERALRRDGEVFARHWARWADQEQDYLSAANPAATANVHLRSDAPDEDAALHQLRRLARFLPARVRVKLPATWLRAAVRHERELPVPGDVAAVFESLAEHCRHAALLESTSHRLQDPLGRNRYTVLALAQEPEAALLSATAQGTELRSGNAMLRLGPEFFAALGGIWPSETGPGAEPDPAAEPPAPDPQWVGYLGYELKREVGAADVAARLPDGSLRPDAQFFEPDTVLIVDHLRARLTVRAPGHLLEPTLARLQRLQLKVREPGPLPVPVFSCRDTPEQYRDKVRRAQHEIWQGNSYEVCLTTELRATVEHFSAFEAYSRLRESSPAPFAHYLRLGSLEVASISPERFVSISGTGKLRAEPIKGTRPRGQDPSSDAALREDLASHPKDRAENIMIVDLLRNDLSHHAVPGTLSVTRLCAIESYATVHQMVSTIDAQLREPALAAAALREAFPPGSMTGAPKLSTMHILDRLEENRARGLYSGAVGYLGADGGADLAVVIRTLVCDRLGDGSWQLSLGLGGAITADSDPQEEWDEVRTKSVGVLSALGARFPH</sequence>
<dbReference type="PANTHER" id="PTHR11236">
    <property type="entry name" value="AMINOBENZOATE/ANTHRANILATE SYNTHASE"/>
    <property type="match status" value="1"/>
</dbReference>
<keyword evidence="4" id="KW-1185">Reference proteome</keyword>
<name>A0A5B7WVM5_9MICC</name>
<evidence type="ECO:0000259" key="2">
    <source>
        <dbReference type="Pfam" id="PF04715"/>
    </source>
</evidence>
<organism evidence="3 4">
    <name type="scientific">Glutamicibacter creatinolyticus</name>
    <dbReference type="NCBI Taxonomy" id="162496"/>
    <lineage>
        <taxon>Bacteria</taxon>
        <taxon>Bacillati</taxon>
        <taxon>Actinomycetota</taxon>
        <taxon>Actinomycetes</taxon>
        <taxon>Micrococcales</taxon>
        <taxon>Micrococcaceae</taxon>
        <taxon>Glutamicibacter</taxon>
    </lineage>
</organism>
<dbReference type="RefSeq" id="WP_138926687.1">
    <property type="nucleotide sequence ID" value="NZ_CP034412.1"/>
</dbReference>
<accession>A0A5B7WVM5</accession>
<dbReference type="SUPFAM" id="SSF56322">
    <property type="entry name" value="ADC synthase"/>
    <property type="match status" value="1"/>
</dbReference>
<reference evidence="3 4" key="1">
    <citation type="submission" date="2018-12" db="EMBL/GenBank/DDBJ databases">
        <title>Complete Genome Sequence of Glutamicibacter creatinolyticus strain LGCM259,isolated from an abscess of a 12-year-old mare in Italy.</title>
        <authorList>
            <person name="Santos R.G."/>
            <person name="Silva A.L."/>
            <person name="Seyffert N."/>
            <person name="Castro T.L.P."/>
            <person name="Attili A.R."/>
            <person name="Rifici C."/>
            <person name="Mazzullo G."/>
            <person name="Brenig B."/>
            <person name="Venanzi F."/>
            <person name="Azevedo V."/>
        </authorList>
    </citation>
    <scope>NUCLEOTIDE SEQUENCE [LARGE SCALE GENOMIC DNA]</scope>
    <source>
        <strain evidence="3 4">LGCM 259</strain>
    </source>
</reference>
<dbReference type="InterPro" id="IPR006805">
    <property type="entry name" value="Anth_synth_I_N"/>
</dbReference>
<dbReference type="KEGG" id="gcr:GcLGCM259_2270"/>
<dbReference type="Proteomes" id="UP000307000">
    <property type="component" value="Chromosome"/>
</dbReference>
<dbReference type="GO" id="GO:0005737">
    <property type="term" value="C:cytoplasm"/>
    <property type="evidence" value="ECO:0007669"/>
    <property type="project" value="TreeGrafter"/>
</dbReference>
<dbReference type="GO" id="GO:0046820">
    <property type="term" value="F:4-amino-4-deoxychorismate synthase activity"/>
    <property type="evidence" value="ECO:0007669"/>
    <property type="project" value="TreeGrafter"/>
</dbReference>
<dbReference type="InterPro" id="IPR027417">
    <property type="entry name" value="P-loop_NTPase"/>
</dbReference>